<evidence type="ECO:0000313" key="2">
    <source>
        <dbReference type="EMBL" id="RED59184.1"/>
    </source>
</evidence>
<gene>
    <name evidence="2" type="ORF">DFP95_10722</name>
</gene>
<evidence type="ECO:0000259" key="1">
    <source>
        <dbReference type="Pfam" id="PF12688"/>
    </source>
</evidence>
<keyword evidence="3" id="KW-1185">Reference proteome</keyword>
<comment type="caution">
    <text evidence="2">The sequence shown here is derived from an EMBL/GenBank/DDBJ whole genome shotgun (WGS) entry which is preliminary data.</text>
</comment>
<accession>A0A3D9IBM2</accession>
<dbReference type="InterPro" id="IPR011990">
    <property type="entry name" value="TPR-like_helical_dom_sf"/>
</dbReference>
<protein>
    <submittedName>
        <fullName evidence="2">Tetratricopeptide repeat protein</fullName>
    </submittedName>
</protein>
<dbReference type="SUPFAM" id="SSF48452">
    <property type="entry name" value="TPR-like"/>
    <property type="match status" value="1"/>
</dbReference>
<dbReference type="Pfam" id="PF12688">
    <property type="entry name" value="TPR_5"/>
    <property type="match status" value="1"/>
</dbReference>
<dbReference type="Proteomes" id="UP000256869">
    <property type="component" value="Unassembled WGS sequence"/>
</dbReference>
<dbReference type="Gene3D" id="1.25.40.10">
    <property type="entry name" value="Tetratricopeptide repeat domain"/>
    <property type="match status" value="1"/>
</dbReference>
<sequence length="163" mass="19062">MIPLNELSRAVQLRETGRWEEARALLLELSIKMPEDPSVWYQCAWVHDVMELEREAVPFYEKALELGISGGERQGALLGLGSTFRTLGWYERSKAVLEQAIAEFPERREFQVFYAMVLYNLKEHGRAMEILLKQLAETSRDTDIQSYKKAILFYSDKLERVWE</sequence>
<organism evidence="2 3">
    <name type="scientific">Cohnella lupini</name>
    <dbReference type="NCBI Taxonomy" id="1294267"/>
    <lineage>
        <taxon>Bacteria</taxon>
        <taxon>Bacillati</taxon>
        <taxon>Bacillota</taxon>
        <taxon>Bacilli</taxon>
        <taxon>Bacillales</taxon>
        <taxon>Paenibacillaceae</taxon>
        <taxon>Cohnella</taxon>
    </lineage>
</organism>
<proteinExistence type="predicted"/>
<dbReference type="InterPro" id="IPR041656">
    <property type="entry name" value="TPR_5"/>
</dbReference>
<name>A0A3D9IBM2_9BACL</name>
<dbReference type="EMBL" id="QRDY01000007">
    <property type="protein sequence ID" value="RED59184.1"/>
    <property type="molecule type" value="Genomic_DNA"/>
</dbReference>
<reference evidence="2 3" key="1">
    <citation type="submission" date="2018-07" db="EMBL/GenBank/DDBJ databases">
        <title>Genomic Encyclopedia of Type Strains, Phase III (KMG-III): the genomes of soil and plant-associated and newly described type strains.</title>
        <authorList>
            <person name="Whitman W."/>
        </authorList>
    </citation>
    <scope>NUCLEOTIDE SEQUENCE [LARGE SCALE GENOMIC DNA]</scope>
    <source>
        <strain evidence="2 3">CECT 8236</strain>
    </source>
</reference>
<dbReference type="AlphaFoldDB" id="A0A3D9IBM2"/>
<feature type="domain" description="Tetratrico peptide repeat group 5" evidence="1">
    <location>
        <begin position="40"/>
        <end position="157"/>
    </location>
</feature>
<evidence type="ECO:0000313" key="3">
    <source>
        <dbReference type="Proteomes" id="UP000256869"/>
    </source>
</evidence>